<dbReference type="GO" id="GO:0005829">
    <property type="term" value="C:cytosol"/>
    <property type="evidence" value="ECO:0007669"/>
    <property type="project" value="TreeGrafter"/>
</dbReference>
<dbReference type="OrthoDB" id="10038884at2759"/>
<dbReference type="Proteomes" id="UP000230750">
    <property type="component" value="Unassembled WGS sequence"/>
</dbReference>
<dbReference type="GO" id="GO:0040037">
    <property type="term" value="P:negative regulation of fibroblast growth factor receptor signaling pathway"/>
    <property type="evidence" value="ECO:0007669"/>
    <property type="project" value="TreeGrafter"/>
</dbReference>
<evidence type="ECO:0000313" key="4">
    <source>
        <dbReference type="Proteomes" id="UP000230750"/>
    </source>
</evidence>
<evidence type="ECO:0000256" key="2">
    <source>
        <dbReference type="SAM" id="MobiDB-lite"/>
    </source>
</evidence>
<dbReference type="PANTHER" id="PTHR12365:SF7">
    <property type="entry name" value="PROTEIN SPROUTY"/>
    <property type="match status" value="1"/>
</dbReference>
<sequence>DLGQNNNESTSHSPTHSVVSFDQRSSTDRHKAKFIIVPSSEKSPKAPAKVLKVVKREPSRTSETSVGSQTPLHVEGKGAELCSYCGLCRCERCRASNNLPRSWLCNSRCLCSPDSVLDYCTCVCCVQGIFYHCAEDTEDDYRYVDEPCSCNPHKRCLRFSCMGLLSVCLPCLWCYWPGRGCLECLRLCRAQGRRGCECVDKPVKV</sequence>
<evidence type="ECO:0000313" key="3">
    <source>
        <dbReference type="EMBL" id="PIK60529.1"/>
    </source>
</evidence>
<gene>
    <name evidence="3" type="ORF">BSL78_02556</name>
</gene>
<reference evidence="3 4" key="1">
    <citation type="journal article" date="2017" name="PLoS Biol.">
        <title>The sea cucumber genome provides insights into morphological evolution and visceral regeneration.</title>
        <authorList>
            <person name="Zhang X."/>
            <person name="Sun L."/>
            <person name="Yuan J."/>
            <person name="Sun Y."/>
            <person name="Gao Y."/>
            <person name="Zhang L."/>
            <person name="Li S."/>
            <person name="Dai H."/>
            <person name="Hamel J.F."/>
            <person name="Liu C."/>
            <person name="Yu Y."/>
            <person name="Liu S."/>
            <person name="Lin W."/>
            <person name="Guo K."/>
            <person name="Jin S."/>
            <person name="Xu P."/>
            <person name="Storey K.B."/>
            <person name="Huan P."/>
            <person name="Zhang T."/>
            <person name="Zhou Y."/>
            <person name="Zhang J."/>
            <person name="Lin C."/>
            <person name="Li X."/>
            <person name="Xing L."/>
            <person name="Huo D."/>
            <person name="Sun M."/>
            <person name="Wang L."/>
            <person name="Mercier A."/>
            <person name="Li F."/>
            <person name="Yang H."/>
            <person name="Xiang J."/>
        </authorList>
    </citation>
    <scope>NUCLEOTIDE SEQUENCE [LARGE SCALE GENOMIC DNA]</scope>
    <source>
        <strain evidence="3">Shaxun</strain>
        <tissue evidence="3">Muscle</tissue>
    </source>
</reference>
<dbReference type="EMBL" id="MRZV01000054">
    <property type="protein sequence ID" value="PIK60529.1"/>
    <property type="molecule type" value="Genomic_DNA"/>
</dbReference>
<dbReference type="AlphaFoldDB" id="A0A2G8LJU7"/>
<evidence type="ECO:0000256" key="1">
    <source>
        <dbReference type="ARBA" id="ARBA00010964"/>
    </source>
</evidence>
<feature type="non-terminal residue" evidence="3">
    <location>
        <position position="1"/>
    </location>
</feature>
<dbReference type="STRING" id="307972.A0A2G8LJU7"/>
<proteinExistence type="inferred from homology"/>
<name>A0A2G8LJU7_STIJA</name>
<dbReference type="GO" id="GO:0046580">
    <property type="term" value="P:negative regulation of Ras protein signal transduction"/>
    <property type="evidence" value="ECO:0007669"/>
    <property type="project" value="TreeGrafter"/>
</dbReference>
<keyword evidence="4" id="KW-1185">Reference proteome</keyword>
<dbReference type="PANTHER" id="PTHR12365">
    <property type="entry name" value="SPROUTY"/>
    <property type="match status" value="1"/>
</dbReference>
<organism evidence="3 4">
    <name type="scientific">Stichopus japonicus</name>
    <name type="common">Sea cucumber</name>
    <dbReference type="NCBI Taxonomy" id="307972"/>
    <lineage>
        <taxon>Eukaryota</taxon>
        <taxon>Metazoa</taxon>
        <taxon>Echinodermata</taxon>
        <taxon>Eleutherozoa</taxon>
        <taxon>Echinozoa</taxon>
        <taxon>Holothuroidea</taxon>
        <taxon>Aspidochirotacea</taxon>
        <taxon>Aspidochirotida</taxon>
        <taxon>Stichopodidae</taxon>
        <taxon>Apostichopus</taxon>
    </lineage>
</organism>
<dbReference type="Pfam" id="PF05210">
    <property type="entry name" value="Sprouty"/>
    <property type="match status" value="1"/>
</dbReference>
<protein>
    <recommendedName>
        <fullName evidence="5">Protein sprouty homolog 2</fullName>
    </recommendedName>
</protein>
<dbReference type="InterPro" id="IPR051192">
    <property type="entry name" value="Sprouty_domain"/>
</dbReference>
<accession>A0A2G8LJU7</accession>
<feature type="region of interest" description="Disordered" evidence="2">
    <location>
        <begin position="1"/>
        <end position="44"/>
    </location>
</feature>
<dbReference type="GO" id="GO:0048513">
    <property type="term" value="P:animal organ development"/>
    <property type="evidence" value="ECO:0007669"/>
    <property type="project" value="TreeGrafter"/>
</dbReference>
<comment type="caution">
    <text evidence="3">The sequence shown here is derived from an EMBL/GenBank/DDBJ whole genome shotgun (WGS) entry which is preliminary data.</text>
</comment>
<dbReference type="InterPro" id="IPR007875">
    <property type="entry name" value="Sprouty"/>
</dbReference>
<dbReference type="PROSITE" id="PS51227">
    <property type="entry name" value="SPR"/>
    <property type="match status" value="1"/>
</dbReference>
<dbReference type="GO" id="GO:0016020">
    <property type="term" value="C:membrane"/>
    <property type="evidence" value="ECO:0007669"/>
    <property type="project" value="InterPro"/>
</dbReference>
<evidence type="ECO:0008006" key="5">
    <source>
        <dbReference type="Google" id="ProtNLM"/>
    </source>
</evidence>
<feature type="compositionally biased region" description="Low complexity" evidence="2">
    <location>
        <begin position="9"/>
        <end position="20"/>
    </location>
</feature>
<comment type="similarity">
    <text evidence="1">Belongs to the sprouty family.</text>
</comment>